<dbReference type="RefSeq" id="WP_101250302.1">
    <property type="nucleotide sequence ID" value="NZ_PIUM01000008.1"/>
</dbReference>
<evidence type="ECO:0000313" key="3">
    <source>
        <dbReference type="Proteomes" id="UP000233293"/>
    </source>
</evidence>
<organism evidence="2 3">
    <name type="scientific">Telmatospirillum siberiense</name>
    <dbReference type="NCBI Taxonomy" id="382514"/>
    <lineage>
        <taxon>Bacteria</taxon>
        <taxon>Pseudomonadati</taxon>
        <taxon>Pseudomonadota</taxon>
        <taxon>Alphaproteobacteria</taxon>
        <taxon>Rhodospirillales</taxon>
        <taxon>Rhodospirillaceae</taxon>
        <taxon>Telmatospirillum</taxon>
    </lineage>
</organism>
<dbReference type="Proteomes" id="UP000233293">
    <property type="component" value="Unassembled WGS sequence"/>
</dbReference>
<dbReference type="PROSITE" id="PS51273">
    <property type="entry name" value="GATASE_TYPE_1"/>
    <property type="match status" value="1"/>
</dbReference>
<reference evidence="3" key="1">
    <citation type="submission" date="2017-12" db="EMBL/GenBank/DDBJ databases">
        <title>Draft genome sequence of Telmatospirillum siberiense 26-4b1T, an acidotolerant peatland alphaproteobacterium potentially involved in sulfur cycling.</title>
        <authorList>
            <person name="Hausmann B."/>
            <person name="Pjevac P."/>
            <person name="Schreck K."/>
            <person name="Herbold C.W."/>
            <person name="Daims H."/>
            <person name="Wagner M."/>
            <person name="Pester M."/>
            <person name="Loy A."/>
        </authorList>
    </citation>
    <scope>NUCLEOTIDE SEQUENCE [LARGE SCALE GENOMIC DNA]</scope>
    <source>
        <strain evidence="3">26-4b1</strain>
    </source>
</reference>
<protein>
    <submittedName>
        <fullName evidence="2">Glutamine amidotransferase</fullName>
    </submittedName>
</protein>
<dbReference type="GO" id="GO:0005829">
    <property type="term" value="C:cytosol"/>
    <property type="evidence" value="ECO:0007669"/>
    <property type="project" value="TreeGrafter"/>
</dbReference>
<evidence type="ECO:0000313" key="2">
    <source>
        <dbReference type="EMBL" id="PKU24759.1"/>
    </source>
</evidence>
<feature type="domain" description="Glutamine amidotransferase" evidence="1">
    <location>
        <begin position="44"/>
        <end position="180"/>
    </location>
</feature>
<evidence type="ECO:0000259" key="1">
    <source>
        <dbReference type="Pfam" id="PF00117"/>
    </source>
</evidence>
<dbReference type="InterPro" id="IPR029062">
    <property type="entry name" value="Class_I_gatase-like"/>
</dbReference>
<sequence length="241" mass="26157">MKTAIAIRHVQFEDLGLLGPILWRAGYQVAYRDAGIDPLDLHDLAATDLLVVLGGPLGAYDDQAYPFLADEIAAVYHRLERDRPTLGICLGAQIIARALGKRVYPSGTKELGWAPVELTDIGRASVLAPLDGLPVLHWHGDTFDLPDEIQHLARTKAVPNQAFALGDFGLALQFHLEADPLQLERWYIGHAAEISATPGIDVPALRAQAAQYAQALVPVAERIFTDWVNGLPPARVPSTPS</sequence>
<keyword evidence="2" id="KW-0315">Glutamine amidotransferase</keyword>
<proteinExistence type="predicted"/>
<gene>
    <name evidence="2" type="ORF">CWS72_09160</name>
</gene>
<dbReference type="Pfam" id="PF00117">
    <property type="entry name" value="GATase"/>
    <property type="match status" value="1"/>
</dbReference>
<dbReference type="Gene3D" id="3.40.50.880">
    <property type="match status" value="1"/>
</dbReference>
<dbReference type="GO" id="GO:0016740">
    <property type="term" value="F:transferase activity"/>
    <property type="evidence" value="ECO:0007669"/>
    <property type="project" value="UniProtKB-KW"/>
</dbReference>
<comment type="caution">
    <text evidence="2">The sequence shown here is derived from an EMBL/GenBank/DDBJ whole genome shotgun (WGS) entry which is preliminary data.</text>
</comment>
<dbReference type="PANTHER" id="PTHR42695:SF5">
    <property type="entry name" value="GLUTAMINE AMIDOTRANSFERASE YLR126C-RELATED"/>
    <property type="match status" value="1"/>
</dbReference>
<accession>A0A2N3PWH6</accession>
<dbReference type="InterPro" id="IPR044992">
    <property type="entry name" value="ChyE-like"/>
</dbReference>
<dbReference type="OrthoDB" id="7365442at2"/>
<dbReference type="CDD" id="cd01741">
    <property type="entry name" value="GATase1_1"/>
    <property type="match status" value="1"/>
</dbReference>
<dbReference type="AlphaFoldDB" id="A0A2N3PWH6"/>
<dbReference type="PANTHER" id="PTHR42695">
    <property type="entry name" value="GLUTAMINE AMIDOTRANSFERASE YLR126C-RELATED"/>
    <property type="match status" value="1"/>
</dbReference>
<dbReference type="SUPFAM" id="SSF52317">
    <property type="entry name" value="Class I glutamine amidotransferase-like"/>
    <property type="match status" value="1"/>
</dbReference>
<keyword evidence="2" id="KW-0808">Transferase</keyword>
<dbReference type="EMBL" id="PIUM01000008">
    <property type="protein sequence ID" value="PKU24759.1"/>
    <property type="molecule type" value="Genomic_DNA"/>
</dbReference>
<keyword evidence="3" id="KW-1185">Reference proteome</keyword>
<dbReference type="NCBIfam" id="NF005458">
    <property type="entry name" value="PRK07053.1"/>
    <property type="match status" value="1"/>
</dbReference>
<name>A0A2N3PWH6_9PROT</name>
<dbReference type="InterPro" id="IPR017926">
    <property type="entry name" value="GATASE"/>
</dbReference>